<evidence type="ECO:0000313" key="2">
    <source>
        <dbReference type="EMBL" id="MBA0636018.1"/>
    </source>
</evidence>
<organism evidence="2 3">
    <name type="scientific">Gossypium davidsonii</name>
    <name type="common">Davidson's cotton</name>
    <name type="synonym">Gossypium klotzschianum subsp. davidsonii</name>
    <dbReference type="NCBI Taxonomy" id="34287"/>
    <lineage>
        <taxon>Eukaryota</taxon>
        <taxon>Viridiplantae</taxon>
        <taxon>Streptophyta</taxon>
        <taxon>Embryophyta</taxon>
        <taxon>Tracheophyta</taxon>
        <taxon>Spermatophyta</taxon>
        <taxon>Magnoliopsida</taxon>
        <taxon>eudicotyledons</taxon>
        <taxon>Gunneridae</taxon>
        <taxon>Pentapetalae</taxon>
        <taxon>rosids</taxon>
        <taxon>malvids</taxon>
        <taxon>Malvales</taxon>
        <taxon>Malvaceae</taxon>
        <taxon>Malvoideae</taxon>
        <taxon>Gossypium</taxon>
    </lineage>
</organism>
<dbReference type="Gene3D" id="3.80.10.10">
    <property type="entry name" value="Ribonuclease Inhibitor"/>
    <property type="match status" value="1"/>
</dbReference>
<proteinExistence type="predicted"/>
<dbReference type="AlphaFoldDB" id="A0A7J8TCY4"/>
<evidence type="ECO:0000256" key="1">
    <source>
        <dbReference type="ARBA" id="ARBA00022821"/>
    </source>
</evidence>
<keyword evidence="3" id="KW-1185">Reference proteome</keyword>
<dbReference type="EMBL" id="JABFAC010244080">
    <property type="protein sequence ID" value="MBA0636018.1"/>
    <property type="molecule type" value="Genomic_DNA"/>
</dbReference>
<dbReference type="GO" id="GO:0006952">
    <property type="term" value="P:defense response"/>
    <property type="evidence" value="ECO:0007669"/>
    <property type="project" value="UniProtKB-KW"/>
</dbReference>
<protein>
    <submittedName>
        <fullName evidence="2">Uncharacterized protein</fullName>
    </submittedName>
</protein>
<dbReference type="Proteomes" id="UP000593561">
    <property type="component" value="Unassembled WGS sequence"/>
</dbReference>
<dbReference type="PANTHER" id="PTHR36766:SF40">
    <property type="entry name" value="DISEASE RESISTANCE PROTEIN RGA3"/>
    <property type="match status" value="1"/>
</dbReference>
<accession>A0A7J8TCY4</accession>
<gene>
    <name evidence="2" type="ORF">Godav_005419</name>
</gene>
<sequence length="86" mass="9736">MKLLDLKSIKIFCAENIKSLPRGLDKLSHLEEIEVHGCPSLVSFEESALPTTNLRVFSIHHCVNFSALPKCINNFSSLRELKVKKE</sequence>
<comment type="caution">
    <text evidence="2">The sequence shown here is derived from an EMBL/GenBank/DDBJ whole genome shotgun (WGS) entry which is preliminary data.</text>
</comment>
<dbReference type="InterPro" id="IPR032675">
    <property type="entry name" value="LRR_dom_sf"/>
</dbReference>
<evidence type="ECO:0000313" key="3">
    <source>
        <dbReference type="Proteomes" id="UP000593561"/>
    </source>
</evidence>
<reference evidence="2 3" key="1">
    <citation type="journal article" date="2019" name="Genome Biol. Evol.">
        <title>Insights into the evolution of the New World diploid cottons (Gossypium, subgenus Houzingenia) based on genome sequencing.</title>
        <authorList>
            <person name="Grover C.E."/>
            <person name="Arick M.A. 2nd"/>
            <person name="Thrash A."/>
            <person name="Conover J.L."/>
            <person name="Sanders W.S."/>
            <person name="Peterson D.G."/>
            <person name="Frelichowski J.E."/>
            <person name="Scheffler J.A."/>
            <person name="Scheffler B.E."/>
            <person name="Wendel J.F."/>
        </authorList>
    </citation>
    <scope>NUCLEOTIDE SEQUENCE [LARGE SCALE GENOMIC DNA]</scope>
    <source>
        <strain evidence="2">27</strain>
        <tissue evidence="2">Leaf</tissue>
    </source>
</reference>
<dbReference type="PANTHER" id="PTHR36766">
    <property type="entry name" value="PLANT BROAD-SPECTRUM MILDEW RESISTANCE PROTEIN RPW8"/>
    <property type="match status" value="1"/>
</dbReference>
<name>A0A7J8TCY4_GOSDV</name>
<dbReference type="SUPFAM" id="SSF52058">
    <property type="entry name" value="L domain-like"/>
    <property type="match status" value="1"/>
</dbReference>
<keyword evidence="1" id="KW-0611">Plant defense</keyword>